<keyword evidence="1" id="KW-0175">Coiled coil</keyword>
<feature type="region of interest" description="Disordered" evidence="2">
    <location>
        <begin position="591"/>
        <end position="678"/>
    </location>
</feature>
<dbReference type="CDD" id="cd19856">
    <property type="entry name" value="DSRM_Kanadaptin"/>
    <property type="match status" value="1"/>
</dbReference>
<dbReference type="InterPro" id="IPR000253">
    <property type="entry name" value="FHA_dom"/>
</dbReference>
<name>A0A834XVD3_APHGI</name>
<dbReference type="Pfam" id="PF03368">
    <property type="entry name" value="Dicer_dimer"/>
    <property type="match status" value="1"/>
</dbReference>
<protein>
    <recommendedName>
        <fullName evidence="3">FHA domain-containing protein</fullName>
    </recommendedName>
</protein>
<dbReference type="InterPro" id="IPR005034">
    <property type="entry name" value="Dicer_dimerisation"/>
</dbReference>
<sequence>MDPENIPTVSLQLDDSKNQNHDENTVDDNKVEDEKPTQVAFKKPSLMIGPRRGKITGVRTLSSLKKVSSPDDDSSSPTENTTESPVVEKSDSEQCQVSIDKKNVPLPYKEPSWGGEPPEKYQVEVLKSGVILDTIDLSSQSFYVIGRLPVCDIPLAHPTISRYHAILQYRLVGDEKNGPGYYLYDLESTHGTFWNGCRVKPRTYVKLKYGHMIKFGCSQRKFIMQTPPDQIEEESEYTVTQLKDIRQMQLLERENNEKISHVNAELLKIQKRDEESEGINWGMAEDAEEESDLAENPFALTNNEELFLDDPKKTLRGWFEREGHDLQYQTEEKGIGQFLCWVNLPIDSTARSVRAEALVKGKKKEAVIQCALEACRILDRHGVLRQATHEGRKRKSRNWEEEDFYDSDEDNFLDRTGTVERKREQRMRNAGKLETKVETYSSLVEKLSNINKEIMKYEDILKKHQESLNAMDDNSEEDALNAFMTNLSSSLLNKSEISKMKFKLQNLRKEKESLIKIVEIAKPASLPELNTTPDVVDKSKIKTDISQKRQRTDDNNTNVKVQEPRYGLITNPKEFTRVSSVDDKQCHDELTETVVNDEHEKQETEIDENVDDAKITEAQLQKKKKKNQKKLQQRAEKAEKAGHKNLQNDTYEEDGSDWLPPQNQSGDGKTSLNEKFGY</sequence>
<dbReference type="OrthoDB" id="433755at2759"/>
<accession>A0A834XVD3</accession>
<organism evidence="4 5">
    <name type="scientific">Aphidius gifuensis</name>
    <name type="common">Parasitoid wasp</name>
    <dbReference type="NCBI Taxonomy" id="684658"/>
    <lineage>
        <taxon>Eukaryota</taxon>
        <taxon>Metazoa</taxon>
        <taxon>Ecdysozoa</taxon>
        <taxon>Arthropoda</taxon>
        <taxon>Hexapoda</taxon>
        <taxon>Insecta</taxon>
        <taxon>Pterygota</taxon>
        <taxon>Neoptera</taxon>
        <taxon>Endopterygota</taxon>
        <taxon>Hymenoptera</taxon>
        <taxon>Apocrita</taxon>
        <taxon>Ichneumonoidea</taxon>
        <taxon>Braconidae</taxon>
        <taxon>Aphidiinae</taxon>
        <taxon>Aphidius</taxon>
    </lineage>
</organism>
<gene>
    <name evidence="4" type="ORF">HCN44_006293</name>
</gene>
<dbReference type="PANTHER" id="PTHR23308">
    <property type="entry name" value="NUCLEAR INHIBITOR OF PROTEIN PHOSPHATASE-1"/>
    <property type="match status" value="1"/>
</dbReference>
<feature type="compositionally biased region" description="Basic and acidic residues" evidence="2">
    <location>
        <begin position="540"/>
        <end position="554"/>
    </location>
</feature>
<dbReference type="AlphaFoldDB" id="A0A834XVD3"/>
<evidence type="ECO:0000256" key="1">
    <source>
        <dbReference type="SAM" id="Coils"/>
    </source>
</evidence>
<feature type="region of interest" description="Disordered" evidence="2">
    <location>
        <begin position="1"/>
        <end position="95"/>
    </location>
</feature>
<evidence type="ECO:0000259" key="3">
    <source>
        <dbReference type="PROSITE" id="PS50006"/>
    </source>
</evidence>
<feature type="coiled-coil region" evidence="1">
    <location>
        <begin position="447"/>
        <end position="517"/>
    </location>
</feature>
<feature type="compositionally biased region" description="Basic and acidic residues" evidence="2">
    <location>
        <begin position="591"/>
        <end position="604"/>
    </location>
</feature>
<feature type="domain" description="FHA" evidence="3">
    <location>
        <begin position="143"/>
        <end position="199"/>
    </location>
</feature>
<dbReference type="Proteomes" id="UP000639338">
    <property type="component" value="Unassembled WGS sequence"/>
</dbReference>
<dbReference type="InterPro" id="IPR050923">
    <property type="entry name" value="Cell_Proc_Reg/RNA_Proc"/>
</dbReference>
<feature type="compositionally biased region" description="Basic and acidic residues" evidence="2">
    <location>
        <begin position="633"/>
        <end position="642"/>
    </location>
</feature>
<comment type="caution">
    <text evidence="4">The sequence shown here is derived from an EMBL/GenBank/DDBJ whole genome shotgun (WGS) entry which is preliminary data.</text>
</comment>
<dbReference type="InterPro" id="IPR008984">
    <property type="entry name" value="SMAD_FHA_dom_sf"/>
</dbReference>
<evidence type="ECO:0000313" key="5">
    <source>
        <dbReference type="Proteomes" id="UP000639338"/>
    </source>
</evidence>
<dbReference type="CDD" id="cd22677">
    <property type="entry name" value="FHA_Kanadaptin"/>
    <property type="match status" value="1"/>
</dbReference>
<keyword evidence="5" id="KW-1185">Reference proteome</keyword>
<dbReference type="Pfam" id="PF00498">
    <property type="entry name" value="FHA"/>
    <property type="match status" value="1"/>
</dbReference>
<dbReference type="EMBL" id="JACMRX010000003">
    <property type="protein sequence ID" value="KAF7993233.1"/>
    <property type="molecule type" value="Genomic_DNA"/>
</dbReference>
<dbReference type="Gene3D" id="2.60.200.20">
    <property type="match status" value="1"/>
</dbReference>
<evidence type="ECO:0000313" key="4">
    <source>
        <dbReference type="EMBL" id="KAF7993233.1"/>
    </source>
</evidence>
<dbReference type="SUPFAM" id="SSF49879">
    <property type="entry name" value="SMAD/FHA domain"/>
    <property type="match status" value="1"/>
</dbReference>
<feature type="compositionally biased region" description="Low complexity" evidence="2">
    <location>
        <begin position="75"/>
        <end position="85"/>
    </location>
</feature>
<reference evidence="4 5" key="1">
    <citation type="submission" date="2020-08" db="EMBL/GenBank/DDBJ databases">
        <title>Aphidius gifuensis genome sequencing and assembly.</title>
        <authorList>
            <person name="Du Z."/>
        </authorList>
    </citation>
    <scope>NUCLEOTIDE SEQUENCE [LARGE SCALE GENOMIC DNA]</scope>
    <source>
        <strain evidence="4">YNYX2018</strain>
        <tissue evidence="4">Adults</tissue>
    </source>
</reference>
<dbReference type="PROSITE" id="PS50006">
    <property type="entry name" value="FHA_DOMAIN"/>
    <property type="match status" value="1"/>
</dbReference>
<feature type="compositionally biased region" description="Basic residues" evidence="2">
    <location>
        <begin position="621"/>
        <end position="632"/>
    </location>
</feature>
<feature type="region of interest" description="Disordered" evidence="2">
    <location>
        <begin position="540"/>
        <end position="574"/>
    </location>
</feature>
<dbReference type="SMART" id="SM00240">
    <property type="entry name" value="FHA"/>
    <property type="match status" value="1"/>
</dbReference>
<evidence type="ECO:0000256" key="2">
    <source>
        <dbReference type="SAM" id="MobiDB-lite"/>
    </source>
</evidence>
<feature type="compositionally biased region" description="Basic and acidic residues" evidence="2">
    <location>
        <begin position="14"/>
        <end position="36"/>
    </location>
</feature>
<dbReference type="GO" id="GO:0016891">
    <property type="term" value="F:RNA endonuclease activity producing 5'-phosphomonoesters, hydrolytic mechanism"/>
    <property type="evidence" value="ECO:0007669"/>
    <property type="project" value="InterPro"/>
</dbReference>
<proteinExistence type="predicted"/>
<feature type="compositionally biased region" description="Polar residues" evidence="2">
    <location>
        <begin position="661"/>
        <end position="678"/>
    </location>
</feature>